<evidence type="ECO:0000313" key="15">
    <source>
        <dbReference type="EMBL" id="KAL2609217.1"/>
    </source>
</evidence>
<dbReference type="PRINTS" id="PR00458">
    <property type="entry name" value="PEROXIDASE"/>
</dbReference>
<evidence type="ECO:0000256" key="7">
    <source>
        <dbReference type="ARBA" id="ARBA00023157"/>
    </source>
</evidence>
<evidence type="ECO:0000256" key="12">
    <source>
        <dbReference type="PIRSR" id="PIRSR600823-5"/>
    </source>
</evidence>
<evidence type="ECO:0000256" key="5">
    <source>
        <dbReference type="ARBA" id="ARBA00023002"/>
    </source>
</evidence>
<feature type="chain" id="PRO_5044523719" description="Peroxidase" evidence="13">
    <location>
        <begin position="25"/>
        <end position="309"/>
    </location>
</feature>
<evidence type="ECO:0000313" key="17">
    <source>
        <dbReference type="Proteomes" id="UP001605036"/>
    </source>
</evidence>
<keyword evidence="17" id="KW-1185">Reference proteome</keyword>
<dbReference type="PANTHER" id="PTHR31517">
    <property type="match status" value="1"/>
</dbReference>
<dbReference type="GO" id="GO:0140825">
    <property type="term" value="F:lactoperoxidase activity"/>
    <property type="evidence" value="ECO:0007669"/>
    <property type="project" value="UniProtKB-EC"/>
</dbReference>
<feature type="disulfide bond" evidence="12">
    <location>
        <begin position="180"/>
        <end position="212"/>
    </location>
</feature>
<feature type="binding site" evidence="10">
    <location>
        <position position="81"/>
    </location>
    <ligand>
        <name>Ca(2+)</name>
        <dbReference type="ChEBI" id="CHEBI:29108"/>
        <label>1</label>
    </ligand>
</feature>
<evidence type="ECO:0000256" key="2">
    <source>
        <dbReference type="ARBA" id="ARBA00022559"/>
    </source>
</evidence>
<feature type="site" description="Transition state stabilizer" evidence="11">
    <location>
        <position position="71"/>
    </location>
</feature>
<feature type="binding site" evidence="10">
    <location>
        <position position="174"/>
    </location>
    <ligand>
        <name>Ca(2+)</name>
        <dbReference type="ChEBI" id="CHEBI:29108"/>
        <label>2</label>
    </ligand>
</feature>
<dbReference type="InterPro" id="IPR033905">
    <property type="entry name" value="Secretory_peroxidase"/>
</dbReference>
<evidence type="ECO:0000256" key="3">
    <source>
        <dbReference type="ARBA" id="ARBA00022617"/>
    </source>
</evidence>
<comment type="cofactor">
    <cofactor evidence="10 13">
        <name>Ca(2+)</name>
        <dbReference type="ChEBI" id="CHEBI:29108"/>
    </cofactor>
    <text evidence="10 13">Binds 2 calcium ions per subunit.</text>
</comment>
<feature type="domain" description="Plant heme peroxidase family profile" evidence="14">
    <location>
        <begin position="29"/>
        <end position="304"/>
    </location>
</feature>
<keyword evidence="13" id="KW-0964">Secreted</keyword>
<sequence length="309" mass="33674">MLSHGTRTLLVLLAVLSFSNLVANAYSYGLRDNYYEKTCPTAEAVVKKVLTDNFTDPSDPLAIRFASGLIRLAFHDCHVEGCDASVLLDALEDVCPGVVSCADIIAYAARDSVVAINGTSFKVEGGRKDGRVSIASHAQSNLPTGDMSVTALTANFKRKGLTRDQMVILSGSHTNAAGHCPTLVRRLYNFQGSGKTDPSIPASYAAQLKALCPKTTFNETTIFPLDPVDPFSFDTGYYKGLQQHLGVFTSDQSLYDDTRTRPLVNQLANNNNVFQSKFGEAMRAMGRVGVKTHGEIRKNCRKVNPKTYY</sequence>
<comment type="cofactor">
    <cofactor evidence="10 13">
        <name>heme b</name>
        <dbReference type="ChEBI" id="CHEBI:60344"/>
    </cofactor>
    <text evidence="10 13">Binds 1 heme b (iron(II)-protoporphyrin IX) group per subunit.</text>
</comment>
<comment type="caution">
    <text evidence="16">The sequence shown here is derived from an EMBL/GenBank/DDBJ whole genome shotgun (WGS) entry which is preliminary data.</text>
</comment>
<dbReference type="GO" id="GO:0005576">
    <property type="term" value="C:extracellular region"/>
    <property type="evidence" value="ECO:0007669"/>
    <property type="project" value="UniProtKB-SubCell"/>
</dbReference>
<proteinExistence type="inferred from homology"/>
<gene>
    <name evidence="15" type="ORF">R1flu_027790</name>
    <name evidence="16" type="ORF">R1flu_027791</name>
</gene>
<dbReference type="EC" id="1.11.1.7" evidence="13"/>
<dbReference type="GO" id="GO:0006979">
    <property type="term" value="P:response to oxidative stress"/>
    <property type="evidence" value="ECO:0007669"/>
    <property type="project" value="UniProtKB-UniRule"/>
</dbReference>
<feature type="binding site" evidence="10">
    <location>
        <position position="234"/>
    </location>
    <ligand>
        <name>Ca(2+)</name>
        <dbReference type="ChEBI" id="CHEBI:29108"/>
        <label>2</label>
    </ligand>
</feature>
<dbReference type="InterPro" id="IPR019794">
    <property type="entry name" value="Peroxidases_AS"/>
</dbReference>
<evidence type="ECO:0000256" key="4">
    <source>
        <dbReference type="ARBA" id="ARBA00022723"/>
    </source>
</evidence>
<protein>
    <recommendedName>
        <fullName evidence="13">Peroxidase</fullName>
        <ecNumber evidence="13">1.11.1.7</ecNumber>
    </recommendedName>
</protein>
<dbReference type="Pfam" id="PF00141">
    <property type="entry name" value="peroxidase"/>
    <property type="match status" value="1"/>
</dbReference>
<dbReference type="FunFam" id="1.10.420.10:FF:000001">
    <property type="entry name" value="Peroxidase"/>
    <property type="match status" value="1"/>
</dbReference>
<evidence type="ECO:0000256" key="1">
    <source>
        <dbReference type="ARBA" id="ARBA00000189"/>
    </source>
</evidence>
<evidence type="ECO:0000256" key="11">
    <source>
        <dbReference type="PIRSR" id="PIRSR600823-4"/>
    </source>
</evidence>
<keyword evidence="7 12" id="KW-1015">Disulfide bond</keyword>
<organism evidence="16 17">
    <name type="scientific">Riccia fluitans</name>
    <dbReference type="NCBI Taxonomy" id="41844"/>
    <lineage>
        <taxon>Eukaryota</taxon>
        <taxon>Viridiplantae</taxon>
        <taxon>Streptophyta</taxon>
        <taxon>Embryophyta</taxon>
        <taxon>Marchantiophyta</taxon>
        <taxon>Marchantiopsida</taxon>
        <taxon>Marchantiidae</taxon>
        <taxon>Marchantiales</taxon>
        <taxon>Ricciaceae</taxon>
        <taxon>Riccia</taxon>
    </lineage>
</organism>
<comment type="subcellular location">
    <subcellularLocation>
        <location evidence="13">Secreted</location>
    </subcellularLocation>
</comment>
<keyword evidence="5 13" id="KW-0560">Oxidoreductase</keyword>
<evidence type="ECO:0000256" key="10">
    <source>
        <dbReference type="PIRSR" id="PIRSR600823-3"/>
    </source>
</evidence>
<feature type="disulfide bond" evidence="12">
    <location>
        <begin position="39"/>
        <end position="95"/>
    </location>
</feature>
<keyword evidence="13" id="KW-0376">Hydrogen peroxide</keyword>
<feature type="disulfide bond" evidence="12">
    <location>
        <begin position="101"/>
        <end position="300"/>
    </location>
</feature>
<evidence type="ECO:0000256" key="13">
    <source>
        <dbReference type="RuleBase" id="RU362060"/>
    </source>
</evidence>
<evidence type="ECO:0000256" key="9">
    <source>
        <dbReference type="PIRSR" id="PIRSR600823-2"/>
    </source>
</evidence>
<dbReference type="InterPro" id="IPR010255">
    <property type="entry name" value="Haem_peroxidase_sf"/>
</dbReference>
<name>A0ABD1XJU4_9MARC</name>
<dbReference type="SUPFAM" id="SSF48113">
    <property type="entry name" value="Heme-dependent peroxidases"/>
    <property type="match status" value="1"/>
</dbReference>
<keyword evidence="2 13" id="KW-0575">Peroxidase</keyword>
<dbReference type="CDD" id="cd00693">
    <property type="entry name" value="secretory_peroxidase"/>
    <property type="match status" value="1"/>
</dbReference>
<feature type="disulfide bond" evidence="12">
    <location>
        <begin position="77"/>
        <end position="82"/>
    </location>
</feature>
<dbReference type="InterPro" id="IPR002016">
    <property type="entry name" value="Haem_peroxidase"/>
</dbReference>
<comment type="similarity">
    <text evidence="13">Belongs to the peroxidase family. Classical plant (class III) peroxidase subfamily.</text>
</comment>
<dbReference type="Gene3D" id="1.10.520.10">
    <property type="match status" value="2"/>
</dbReference>
<comment type="catalytic activity">
    <reaction evidence="1 13">
        <text>2 a phenolic donor + H2O2 = 2 a phenolic radical donor + 2 H2O</text>
        <dbReference type="Rhea" id="RHEA:56136"/>
        <dbReference type="ChEBI" id="CHEBI:15377"/>
        <dbReference type="ChEBI" id="CHEBI:16240"/>
        <dbReference type="ChEBI" id="CHEBI:139520"/>
        <dbReference type="ChEBI" id="CHEBI:139521"/>
        <dbReference type="EC" id="1.11.1.7"/>
    </reaction>
</comment>
<keyword evidence="13" id="KW-0732">Signal</keyword>
<reference evidence="16 17" key="1">
    <citation type="submission" date="2024-09" db="EMBL/GenBank/DDBJ databases">
        <title>Chromosome-scale assembly of Riccia fluitans.</title>
        <authorList>
            <person name="Paukszto L."/>
            <person name="Sawicki J."/>
            <person name="Karawczyk K."/>
            <person name="Piernik-Szablinska J."/>
            <person name="Szczecinska M."/>
            <person name="Mazdziarz M."/>
        </authorList>
    </citation>
    <scope>NUCLEOTIDE SEQUENCE [LARGE SCALE GENOMIC DNA]</scope>
    <source>
        <strain evidence="16">Rf_01</strain>
        <tissue evidence="16">Aerial parts of the thallus</tissue>
    </source>
</reference>
<dbReference type="Gene3D" id="1.10.420.10">
    <property type="entry name" value="Peroxidase, domain 2"/>
    <property type="match status" value="1"/>
</dbReference>
<dbReference type="PROSITE" id="PS50873">
    <property type="entry name" value="PEROXIDASE_4"/>
    <property type="match status" value="1"/>
</dbReference>
<evidence type="ECO:0000256" key="8">
    <source>
        <dbReference type="PIRSR" id="PIRSR600823-1"/>
    </source>
</evidence>
<feature type="active site" description="Proton acceptor" evidence="8">
    <location>
        <position position="75"/>
    </location>
</feature>
<feature type="signal peptide" evidence="13">
    <location>
        <begin position="1"/>
        <end position="24"/>
    </location>
</feature>
<feature type="binding site" evidence="10">
    <location>
        <position position="226"/>
    </location>
    <ligand>
        <name>Ca(2+)</name>
        <dbReference type="ChEBI" id="CHEBI:29108"/>
        <label>2</label>
    </ligand>
</feature>
<dbReference type="InterPro" id="IPR000823">
    <property type="entry name" value="Peroxidase_pln"/>
</dbReference>
<feature type="binding site" evidence="10">
    <location>
        <position position="76"/>
    </location>
    <ligand>
        <name>Ca(2+)</name>
        <dbReference type="ChEBI" id="CHEBI:29108"/>
        <label>1</label>
    </ligand>
</feature>
<accession>A0ABD1XJU4</accession>
<keyword evidence="3 13" id="KW-0349">Heme</keyword>
<dbReference type="EMBL" id="JBHFFA010000008">
    <property type="protein sequence ID" value="KAL2609217.1"/>
    <property type="molecule type" value="Genomic_DNA"/>
</dbReference>
<dbReference type="GO" id="GO:0042744">
    <property type="term" value="P:hydrogen peroxide catabolic process"/>
    <property type="evidence" value="ECO:0007669"/>
    <property type="project" value="UniProtKB-KW"/>
</dbReference>
<evidence type="ECO:0000259" key="14">
    <source>
        <dbReference type="PROSITE" id="PS50873"/>
    </source>
</evidence>
<dbReference type="GO" id="GO:0046872">
    <property type="term" value="F:metal ion binding"/>
    <property type="evidence" value="ECO:0007669"/>
    <property type="project" value="UniProtKB-UniRule"/>
</dbReference>
<feature type="binding site" description="axial binding residue" evidence="10">
    <location>
        <position position="173"/>
    </location>
    <ligand>
        <name>heme b</name>
        <dbReference type="ChEBI" id="CHEBI:60344"/>
    </ligand>
    <ligandPart>
        <name>Fe</name>
        <dbReference type="ChEBI" id="CHEBI:18248"/>
    </ligandPart>
</feature>
<dbReference type="PANTHER" id="PTHR31517:SF51">
    <property type="entry name" value="PEROXIDASE 55"/>
    <property type="match status" value="1"/>
</dbReference>
<feature type="binding site" evidence="10">
    <location>
        <position position="83"/>
    </location>
    <ligand>
        <name>Ca(2+)</name>
        <dbReference type="ChEBI" id="CHEBI:29108"/>
        <label>1</label>
    </ligand>
</feature>
<dbReference type="PRINTS" id="PR00461">
    <property type="entry name" value="PLPEROXIDASE"/>
</dbReference>
<evidence type="ECO:0000313" key="16">
    <source>
        <dbReference type="EMBL" id="KAL2609218.1"/>
    </source>
</evidence>
<comment type="function">
    <text evidence="13">Removal of H(2)O(2), oxidation of toxic reductants, biosynthesis and degradation of lignin, suberization, auxin catabolism, response to environmental stresses such as wounding, pathogen attack and oxidative stress.</text>
</comment>
<evidence type="ECO:0000256" key="6">
    <source>
        <dbReference type="ARBA" id="ARBA00023004"/>
    </source>
</evidence>
<keyword evidence="6 10" id="KW-0408">Iron</keyword>
<feature type="binding site" evidence="10">
    <location>
        <position position="79"/>
    </location>
    <ligand>
        <name>Ca(2+)</name>
        <dbReference type="ChEBI" id="CHEBI:29108"/>
        <label>1</label>
    </ligand>
</feature>
<dbReference type="EMBL" id="JBHFFA010000008">
    <property type="protein sequence ID" value="KAL2609218.1"/>
    <property type="molecule type" value="Genomic_DNA"/>
</dbReference>
<dbReference type="GO" id="GO:0020037">
    <property type="term" value="F:heme binding"/>
    <property type="evidence" value="ECO:0007669"/>
    <property type="project" value="UniProtKB-UniRule"/>
</dbReference>
<keyword evidence="4 10" id="KW-0479">Metal-binding</keyword>
<keyword evidence="10 13" id="KW-0106">Calcium</keyword>
<feature type="binding site" evidence="10">
    <location>
        <position position="85"/>
    </location>
    <ligand>
        <name>Ca(2+)</name>
        <dbReference type="ChEBI" id="CHEBI:29108"/>
        <label>1</label>
    </ligand>
</feature>
<dbReference type="PROSITE" id="PS00436">
    <property type="entry name" value="PEROXIDASE_2"/>
    <property type="match status" value="1"/>
</dbReference>
<dbReference type="Proteomes" id="UP001605036">
    <property type="component" value="Unassembled WGS sequence"/>
</dbReference>
<feature type="binding site" evidence="9">
    <location>
        <position position="143"/>
    </location>
    <ligand>
        <name>substrate</name>
    </ligand>
</feature>
<dbReference type="AlphaFoldDB" id="A0ABD1XJU4"/>